<evidence type="ECO:0000259" key="2">
    <source>
        <dbReference type="Pfam" id="PF07995"/>
    </source>
</evidence>
<dbReference type="GO" id="GO:0008876">
    <property type="term" value="F:quinoprotein glucose dehydrogenase activity"/>
    <property type="evidence" value="ECO:0007669"/>
    <property type="project" value="UniProtKB-EC"/>
</dbReference>
<dbReference type="InterPro" id="IPR012938">
    <property type="entry name" value="Glc/Sorbosone_DH"/>
</dbReference>
<name>A0A517Q9L5_9PLAN</name>
<evidence type="ECO:0000256" key="1">
    <source>
        <dbReference type="SAM" id="SignalP"/>
    </source>
</evidence>
<keyword evidence="3" id="KW-0560">Oxidoreductase</keyword>
<accession>A0A517Q9L5</accession>
<keyword evidence="4" id="KW-1185">Reference proteome</keyword>
<organism evidence="3 4">
    <name type="scientific">Gimesia panareensis</name>
    <dbReference type="NCBI Taxonomy" id="2527978"/>
    <lineage>
        <taxon>Bacteria</taxon>
        <taxon>Pseudomonadati</taxon>
        <taxon>Planctomycetota</taxon>
        <taxon>Planctomycetia</taxon>
        <taxon>Planctomycetales</taxon>
        <taxon>Planctomycetaceae</taxon>
        <taxon>Gimesia</taxon>
    </lineage>
</organism>
<dbReference type="InterPro" id="IPR011042">
    <property type="entry name" value="6-blade_b-propeller_TolB-like"/>
</dbReference>
<sequence length="402" mass="44537" precursor="true">MKKTITSLALLLVLAVCPQLSAEEKVNTSPAPVKLVKVFPYLQIDRPIVITHANDGSNRLFIASQKGKIYVVPNTPEDEDLEEGKLFLDISDRVIYLDKKNEMGLLGLTFHPDFKNNGEFFVYYSSPETPNATSVVSRFRVSKDDPGKALADSEEILMKVEQPAWNHNGGTIVFGPDGMLYVTFGDGGAGGDAFHNGQNLSSVLGSICRIDVDHKSPGLNYAIPKDNPFEDGKKPTFATIRKEIWAYGFRNPWRIAFDDKTGKLWAGDVGQGVWEEIDIVVKGGNYGWSVREGKHPFGPNGVEPRKHLIEPIWEYDHQVGKSITGGSVYRGKAIPAIQGMYIYGDYVSGKFWALKYDDASKKVVANHVIESPSIPVMTFGTDQNGEMFLTSSFSEIYMLKAK</sequence>
<dbReference type="PANTHER" id="PTHR19328:SF75">
    <property type="entry name" value="ALDOSE SUGAR DEHYDROGENASE YLII"/>
    <property type="match status" value="1"/>
</dbReference>
<dbReference type="AlphaFoldDB" id="A0A517Q9L5"/>
<feature type="domain" description="Glucose/Sorbosone dehydrogenase" evidence="2">
    <location>
        <begin position="45"/>
        <end position="389"/>
    </location>
</feature>
<reference evidence="3 4" key="1">
    <citation type="submission" date="2019-03" db="EMBL/GenBank/DDBJ databases">
        <title>Deep-cultivation of Planctomycetes and their phenomic and genomic characterization uncovers novel biology.</title>
        <authorList>
            <person name="Wiegand S."/>
            <person name="Jogler M."/>
            <person name="Boedeker C."/>
            <person name="Pinto D."/>
            <person name="Vollmers J."/>
            <person name="Rivas-Marin E."/>
            <person name="Kohn T."/>
            <person name="Peeters S.H."/>
            <person name="Heuer A."/>
            <person name="Rast P."/>
            <person name="Oberbeckmann S."/>
            <person name="Bunk B."/>
            <person name="Jeske O."/>
            <person name="Meyerdierks A."/>
            <person name="Storesund J.E."/>
            <person name="Kallscheuer N."/>
            <person name="Luecker S."/>
            <person name="Lage O.M."/>
            <person name="Pohl T."/>
            <person name="Merkel B.J."/>
            <person name="Hornburger P."/>
            <person name="Mueller R.-W."/>
            <person name="Bruemmer F."/>
            <person name="Labrenz M."/>
            <person name="Spormann A.M."/>
            <person name="Op den Camp H."/>
            <person name="Overmann J."/>
            <person name="Amann R."/>
            <person name="Jetten M.S.M."/>
            <person name="Mascher T."/>
            <person name="Medema M.H."/>
            <person name="Devos D.P."/>
            <person name="Kaster A.-K."/>
            <person name="Ovreas L."/>
            <person name="Rohde M."/>
            <person name="Galperin M.Y."/>
            <person name="Jogler C."/>
        </authorList>
    </citation>
    <scope>NUCLEOTIDE SEQUENCE [LARGE SCALE GENOMIC DNA]</scope>
    <source>
        <strain evidence="3 4">Enr10</strain>
    </source>
</reference>
<proteinExistence type="predicted"/>
<evidence type="ECO:0000313" key="3">
    <source>
        <dbReference type="EMBL" id="QDT28316.1"/>
    </source>
</evidence>
<dbReference type="EC" id="1.1.5.2" evidence="3"/>
<gene>
    <name evidence="3" type="primary">gdhB_1</name>
    <name evidence="3" type="ORF">Enr10x_36580</name>
</gene>
<protein>
    <submittedName>
        <fullName evidence="3">Quinoprotein glucose dehydrogenase B</fullName>
        <ecNumber evidence="3">1.1.5.2</ecNumber>
    </submittedName>
</protein>
<keyword evidence="1" id="KW-0732">Signal</keyword>
<dbReference type="InterPro" id="IPR011041">
    <property type="entry name" value="Quinoprot_gluc/sorb_DH_b-prop"/>
</dbReference>
<dbReference type="Proteomes" id="UP000315647">
    <property type="component" value="Chromosome"/>
</dbReference>
<feature type="chain" id="PRO_5021922901" evidence="1">
    <location>
        <begin position="23"/>
        <end position="402"/>
    </location>
</feature>
<dbReference type="Gene3D" id="2.120.10.30">
    <property type="entry name" value="TolB, C-terminal domain"/>
    <property type="match status" value="1"/>
</dbReference>
<dbReference type="RefSeq" id="WP_145450845.1">
    <property type="nucleotide sequence ID" value="NZ_CP037421.1"/>
</dbReference>
<dbReference type="PANTHER" id="PTHR19328">
    <property type="entry name" value="HEDGEHOG-INTERACTING PROTEIN"/>
    <property type="match status" value="1"/>
</dbReference>
<dbReference type="SUPFAM" id="SSF50952">
    <property type="entry name" value="Soluble quinoprotein glucose dehydrogenase"/>
    <property type="match status" value="1"/>
</dbReference>
<dbReference type="Pfam" id="PF07995">
    <property type="entry name" value="GSDH"/>
    <property type="match status" value="1"/>
</dbReference>
<evidence type="ECO:0000313" key="4">
    <source>
        <dbReference type="Proteomes" id="UP000315647"/>
    </source>
</evidence>
<feature type="signal peptide" evidence="1">
    <location>
        <begin position="1"/>
        <end position="22"/>
    </location>
</feature>
<dbReference type="EMBL" id="CP037421">
    <property type="protein sequence ID" value="QDT28316.1"/>
    <property type="molecule type" value="Genomic_DNA"/>
</dbReference>